<evidence type="ECO:0000256" key="1">
    <source>
        <dbReference type="SAM" id="SignalP"/>
    </source>
</evidence>
<organism evidence="2 3">
    <name type="scientific">Acinetobacter piscicola</name>
    <dbReference type="NCBI Taxonomy" id="2006115"/>
    <lineage>
        <taxon>Bacteria</taxon>
        <taxon>Pseudomonadati</taxon>
        <taxon>Pseudomonadota</taxon>
        <taxon>Gammaproteobacteria</taxon>
        <taxon>Moraxellales</taxon>
        <taxon>Moraxellaceae</taxon>
        <taxon>Acinetobacter</taxon>
    </lineage>
</organism>
<sequence>MNLKKIAFVIFFSSIMSSAWADDALDAAMAAANDVVETANIETTNTETKTSTTDDTSDPTVIDAPVIEDAAE</sequence>
<feature type="signal peptide" evidence="1">
    <location>
        <begin position="1"/>
        <end position="21"/>
    </location>
</feature>
<evidence type="ECO:0000313" key="2">
    <source>
        <dbReference type="EMBL" id="QOW44457.1"/>
    </source>
</evidence>
<protein>
    <submittedName>
        <fullName evidence="2">Uncharacterized protein</fullName>
    </submittedName>
</protein>
<keyword evidence="1" id="KW-0732">Signal</keyword>
<keyword evidence="3" id="KW-1185">Reference proteome</keyword>
<proteinExistence type="predicted"/>
<dbReference type="Proteomes" id="UP000593966">
    <property type="component" value="Chromosome"/>
</dbReference>
<accession>A0A7S6VT72</accession>
<dbReference type="EMBL" id="CP048659">
    <property type="protein sequence ID" value="QOW44457.1"/>
    <property type="molecule type" value="Genomic_DNA"/>
</dbReference>
<name>A0A7S6VT72_9GAMM</name>
<evidence type="ECO:0000313" key="3">
    <source>
        <dbReference type="Proteomes" id="UP000593966"/>
    </source>
</evidence>
<feature type="chain" id="PRO_5032806460" evidence="1">
    <location>
        <begin position="22"/>
        <end position="72"/>
    </location>
</feature>
<dbReference type="AlphaFoldDB" id="A0A7S6VT72"/>
<reference evidence="2 3" key="1">
    <citation type="submission" date="2020-02" db="EMBL/GenBank/DDBJ databases">
        <title>Tigecycline-resistant Acinetobacter species from pigs and migratory birds.</title>
        <authorList>
            <person name="Chen C."/>
            <person name="Sun J."/>
            <person name="Liao X.-P."/>
            <person name="Liu Y.-H."/>
        </authorList>
    </citation>
    <scope>NUCLEOTIDE SEQUENCE [LARGE SCALE GENOMIC DNA]</scope>
    <source>
        <strain evidence="2 3">YH12207_T</strain>
    </source>
</reference>
<dbReference type="RefSeq" id="WP_180047503.1">
    <property type="nucleotide sequence ID" value="NZ_CP048659.1"/>
</dbReference>
<gene>
    <name evidence="2" type="ORF">G0028_00195</name>
</gene>